<reference evidence="3 4" key="1">
    <citation type="submission" date="2017-06" db="EMBL/GenBank/DDBJ databases">
        <title>Complete genome of Helicobacter apodemus.</title>
        <authorList>
            <person name="Cho S."/>
        </authorList>
    </citation>
    <scope>NUCLEOTIDE SEQUENCE [LARGE SCALE GENOMIC DNA]</scope>
    <source>
        <strain evidence="4">SNUVETPUB-15-01</strain>
    </source>
</reference>
<evidence type="ECO:0000259" key="2">
    <source>
        <dbReference type="Pfam" id="PF04052"/>
    </source>
</evidence>
<keyword evidence="1" id="KW-0732">Signal</keyword>
<feature type="chain" id="PRO_5015922327" evidence="1">
    <location>
        <begin position="18"/>
        <end position="426"/>
    </location>
</feature>
<name>A0A2U8FDC0_9HELI</name>
<proteinExistence type="predicted"/>
<organism evidence="3 4">
    <name type="scientific">Helicobacter apodemus</name>
    <dbReference type="NCBI Taxonomy" id="135569"/>
    <lineage>
        <taxon>Bacteria</taxon>
        <taxon>Pseudomonadati</taxon>
        <taxon>Campylobacterota</taxon>
        <taxon>Epsilonproteobacteria</taxon>
        <taxon>Campylobacterales</taxon>
        <taxon>Helicobacteraceae</taxon>
        <taxon>Helicobacter</taxon>
    </lineage>
</organism>
<accession>A0A2U8FDC0</accession>
<dbReference type="KEGG" id="had:CDV25_02975"/>
<dbReference type="NCBIfam" id="NF003124">
    <property type="entry name" value="PRK04043.1"/>
    <property type="match status" value="1"/>
</dbReference>
<dbReference type="Pfam" id="PF04052">
    <property type="entry name" value="TolB_N"/>
    <property type="match status" value="1"/>
</dbReference>
<dbReference type="Gene3D" id="3.40.50.10070">
    <property type="entry name" value="TolB, N-terminal domain"/>
    <property type="match status" value="1"/>
</dbReference>
<dbReference type="Proteomes" id="UP000244890">
    <property type="component" value="Chromosome"/>
</dbReference>
<dbReference type="GO" id="GO:0015031">
    <property type="term" value="P:protein transport"/>
    <property type="evidence" value="ECO:0007669"/>
    <property type="project" value="InterPro"/>
</dbReference>
<dbReference type="SUPFAM" id="SSF69304">
    <property type="entry name" value="Tricorn protease N-terminal domain"/>
    <property type="match status" value="1"/>
</dbReference>
<feature type="signal peptide" evidence="1">
    <location>
        <begin position="1"/>
        <end position="17"/>
    </location>
</feature>
<dbReference type="GO" id="GO:0042597">
    <property type="term" value="C:periplasmic space"/>
    <property type="evidence" value="ECO:0007669"/>
    <property type="project" value="InterPro"/>
</dbReference>
<protein>
    <submittedName>
        <fullName evidence="3">Translocation protein TolB</fullName>
    </submittedName>
</protein>
<dbReference type="AlphaFoldDB" id="A0A2U8FDC0"/>
<dbReference type="EMBL" id="CP021886">
    <property type="protein sequence ID" value="AWI33837.1"/>
    <property type="molecule type" value="Genomic_DNA"/>
</dbReference>
<dbReference type="PANTHER" id="PTHR36842:SF1">
    <property type="entry name" value="PROTEIN TOLB"/>
    <property type="match status" value="1"/>
</dbReference>
<sequence>MRRLYIFLIFCSQLVYANVDATLEVVKKFGRLPNILVRIVGTDYYQKEYGLKIFKMLVADLKVTGHFSVEEEKQIVSSGIVVNFDEYRSKKIDLIAKIDTETFRNGGLKVNLQLYDINSENLAFNKQYSTTKSDAYPFLAHKIAVDINKYTQAPDVSWLERMVVLARYTKPGESEILLADYTLTHKTKVIAGGLNVFPKWANEEQNAFYYTKYLDRPTLFKYDLKTGENTKILTSEGMLVASDVSKDSQKILLTMAPNEQADIFLYDIPSAQLKKLSNYKGIDVSANFIEEESKIMFISDRLGYPNVFAMPILGEESGKIEQMVFHGRNNNAANAFGDYIVYSSRESNEAFNPNTFNLYLVSTKSDFIRRLTSNGVNQLPRFSRDGETIMYIKHEANQSALGIIRLNYNKTLLFPLQDSVIQSMDW</sequence>
<dbReference type="Gene3D" id="2.120.10.30">
    <property type="entry name" value="TolB, C-terminal domain"/>
    <property type="match status" value="1"/>
</dbReference>
<dbReference type="RefSeq" id="WP_108910707.1">
    <property type="nucleotide sequence ID" value="NZ_CP021886.1"/>
</dbReference>
<evidence type="ECO:0000256" key="1">
    <source>
        <dbReference type="SAM" id="SignalP"/>
    </source>
</evidence>
<dbReference type="PANTHER" id="PTHR36842">
    <property type="entry name" value="PROTEIN TOLB HOMOLOG"/>
    <property type="match status" value="1"/>
</dbReference>
<dbReference type="InterPro" id="IPR011042">
    <property type="entry name" value="6-blade_b-propeller_TolB-like"/>
</dbReference>
<dbReference type="InterPro" id="IPR007195">
    <property type="entry name" value="TolB_N"/>
</dbReference>
<gene>
    <name evidence="3" type="ORF">CDV25_02975</name>
</gene>
<dbReference type="SUPFAM" id="SSF52964">
    <property type="entry name" value="TolB, N-terminal domain"/>
    <property type="match status" value="1"/>
</dbReference>
<evidence type="ECO:0000313" key="4">
    <source>
        <dbReference type="Proteomes" id="UP000244890"/>
    </source>
</evidence>
<evidence type="ECO:0000313" key="3">
    <source>
        <dbReference type="EMBL" id="AWI33837.1"/>
    </source>
</evidence>
<feature type="domain" description="TolB N-terminal" evidence="2">
    <location>
        <begin position="25"/>
        <end position="121"/>
    </location>
</feature>
<dbReference type="OrthoDB" id="9815657at2"/>